<evidence type="ECO:0000256" key="1">
    <source>
        <dbReference type="SAM" id="SignalP"/>
    </source>
</evidence>
<dbReference type="InterPro" id="IPR037066">
    <property type="entry name" value="Plug_dom_sf"/>
</dbReference>
<reference evidence="2 3" key="1">
    <citation type="submission" date="2020-01" db="EMBL/GenBank/DDBJ databases">
        <authorList>
            <person name="Kim M.K."/>
        </authorList>
    </citation>
    <scope>NUCLEOTIDE SEQUENCE [LARGE SCALE GENOMIC DNA]</scope>
    <source>
        <strain evidence="2 3">BT213</strain>
    </source>
</reference>
<keyword evidence="1" id="KW-0732">Signal</keyword>
<accession>A0A6B2H7M2</accession>
<organism evidence="2 3">
    <name type="scientific">Pontibacter fetidus</name>
    <dbReference type="NCBI Taxonomy" id="2700082"/>
    <lineage>
        <taxon>Bacteria</taxon>
        <taxon>Pseudomonadati</taxon>
        <taxon>Bacteroidota</taxon>
        <taxon>Cytophagia</taxon>
        <taxon>Cytophagales</taxon>
        <taxon>Hymenobacteraceae</taxon>
        <taxon>Pontibacter</taxon>
    </lineage>
</organism>
<evidence type="ECO:0000313" key="2">
    <source>
        <dbReference type="EMBL" id="NDK55104.1"/>
    </source>
</evidence>
<evidence type="ECO:0000313" key="3">
    <source>
        <dbReference type="Proteomes" id="UP000478546"/>
    </source>
</evidence>
<dbReference type="AlphaFoldDB" id="A0A6B2H7M2"/>
<comment type="caution">
    <text evidence="2">The sequence shown here is derived from an EMBL/GenBank/DDBJ whole genome shotgun (WGS) entry which is preliminary data.</text>
</comment>
<dbReference type="EMBL" id="JAAEAA010000004">
    <property type="protein sequence ID" value="NDK55104.1"/>
    <property type="molecule type" value="Genomic_DNA"/>
</dbReference>
<dbReference type="RefSeq" id="WP_162345162.1">
    <property type="nucleotide sequence ID" value="NZ_JAAEAA010000004.1"/>
</dbReference>
<protein>
    <recommendedName>
        <fullName evidence="4">TonB-dependent receptor plug domain-containing protein</fullName>
    </recommendedName>
</protein>
<dbReference type="Proteomes" id="UP000478546">
    <property type="component" value="Unassembled WGS sequence"/>
</dbReference>
<evidence type="ECO:0008006" key="4">
    <source>
        <dbReference type="Google" id="ProtNLM"/>
    </source>
</evidence>
<dbReference type="Gene3D" id="2.170.130.10">
    <property type="entry name" value="TonB-dependent receptor, plug domain"/>
    <property type="match status" value="1"/>
</dbReference>
<feature type="signal peptide" evidence="1">
    <location>
        <begin position="1"/>
        <end position="21"/>
    </location>
</feature>
<gene>
    <name evidence="2" type="ORF">GWO68_04155</name>
</gene>
<proteinExistence type="predicted"/>
<feature type="chain" id="PRO_5025410223" description="TonB-dependent receptor plug domain-containing protein" evidence="1">
    <location>
        <begin position="22"/>
        <end position="113"/>
    </location>
</feature>
<keyword evidence="3" id="KW-1185">Reference proteome</keyword>
<name>A0A6B2H7M2_9BACT</name>
<sequence length="113" mass="12407">MKNILTSLTIVLALVSGNAVAQDSALQKQTTNQVTEKRPLIILADGTENYKLERTAIKDITPDWIDAVEVLKDAKATEKFGDAGRDGVVIITLKKDVEAANLFLENLKKNNKK</sequence>